<feature type="compositionally biased region" description="Pro residues" evidence="1">
    <location>
        <begin position="12"/>
        <end position="23"/>
    </location>
</feature>
<gene>
    <name evidence="3" type="ORF">M501DRAFT_924771</name>
</gene>
<reference evidence="3" key="1">
    <citation type="journal article" date="2020" name="Stud. Mycol.">
        <title>101 Dothideomycetes genomes: a test case for predicting lifestyles and emergence of pathogens.</title>
        <authorList>
            <person name="Haridas S."/>
            <person name="Albert R."/>
            <person name="Binder M."/>
            <person name="Bloem J."/>
            <person name="Labutti K."/>
            <person name="Salamov A."/>
            <person name="Andreopoulos B."/>
            <person name="Baker S."/>
            <person name="Barry K."/>
            <person name="Bills G."/>
            <person name="Bluhm B."/>
            <person name="Cannon C."/>
            <person name="Castanera R."/>
            <person name="Culley D."/>
            <person name="Daum C."/>
            <person name="Ezra D."/>
            <person name="Gonzalez J."/>
            <person name="Henrissat B."/>
            <person name="Kuo A."/>
            <person name="Liang C."/>
            <person name="Lipzen A."/>
            <person name="Lutzoni F."/>
            <person name="Magnuson J."/>
            <person name="Mondo S."/>
            <person name="Nolan M."/>
            <person name="Ohm R."/>
            <person name="Pangilinan J."/>
            <person name="Park H.-J."/>
            <person name="Ramirez L."/>
            <person name="Alfaro M."/>
            <person name="Sun H."/>
            <person name="Tritt A."/>
            <person name="Yoshinaga Y."/>
            <person name="Zwiers L.-H."/>
            <person name="Turgeon B."/>
            <person name="Goodwin S."/>
            <person name="Spatafora J."/>
            <person name="Crous P."/>
            <person name="Grigoriev I."/>
        </authorList>
    </citation>
    <scope>NUCLEOTIDE SEQUENCE</scope>
    <source>
        <strain evidence="3">CBS 101060</strain>
    </source>
</reference>
<accession>A0A9P4SIB9</accession>
<evidence type="ECO:0000313" key="4">
    <source>
        <dbReference type="Proteomes" id="UP000799429"/>
    </source>
</evidence>
<name>A0A9P4SIB9_9PEZI</name>
<dbReference type="PANTHER" id="PTHR24148">
    <property type="entry name" value="ANKYRIN REPEAT DOMAIN-CONTAINING PROTEIN 39 HOMOLOG-RELATED"/>
    <property type="match status" value="1"/>
</dbReference>
<dbReference type="PANTHER" id="PTHR24148:SF64">
    <property type="entry name" value="HETEROKARYON INCOMPATIBILITY DOMAIN-CONTAINING PROTEIN"/>
    <property type="match status" value="1"/>
</dbReference>
<organism evidence="3 4">
    <name type="scientific">Patellaria atrata CBS 101060</name>
    <dbReference type="NCBI Taxonomy" id="1346257"/>
    <lineage>
        <taxon>Eukaryota</taxon>
        <taxon>Fungi</taxon>
        <taxon>Dikarya</taxon>
        <taxon>Ascomycota</taxon>
        <taxon>Pezizomycotina</taxon>
        <taxon>Dothideomycetes</taxon>
        <taxon>Dothideomycetes incertae sedis</taxon>
        <taxon>Patellariales</taxon>
        <taxon>Patellariaceae</taxon>
        <taxon>Patellaria</taxon>
    </lineage>
</organism>
<dbReference type="InterPro" id="IPR010730">
    <property type="entry name" value="HET"/>
</dbReference>
<feature type="region of interest" description="Disordered" evidence="1">
    <location>
        <begin position="1"/>
        <end position="48"/>
    </location>
</feature>
<keyword evidence="4" id="KW-1185">Reference proteome</keyword>
<evidence type="ECO:0000256" key="1">
    <source>
        <dbReference type="SAM" id="MobiDB-lite"/>
    </source>
</evidence>
<dbReference type="AlphaFoldDB" id="A0A9P4SIB9"/>
<protein>
    <submittedName>
        <fullName evidence="3">HET-domain-containing protein</fullName>
    </submittedName>
</protein>
<sequence length="206" mass="23408">MALSFRYQPSPDLNPSPHPIIPPDHPHDQPYHPPPPTPSPLPSPPPGAGIQGDWYVYQPLPSSNHIRLLELKESSSPPGFECSLQIVDLDTELLSYEALSYTWGCHWYTSGYKNRPPTERDRERDAQRSTILCDGKLIWIRLNLYNALGRLFKTRGENQTQTYPKLWVDAICINQEDLDERAQQVALMGNIYASATRVIAWLGECD</sequence>
<comment type="caution">
    <text evidence="3">The sequence shown here is derived from an EMBL/GenBank/DDBJ whole genome shotgun (WGS) entry which is preliminary data.</text>
</comment>
<feature type="domain" description="Heterokaryon incompatibility" evidence="2">
    <location>
        <begin position="96"/>
        <end position="204"/>
    </location>
</feature>
<feature type="compositionally biased region" description="Pro residues" evidence="1">
    <location>
        <begin position="31"/>
        <end position="47"/>
    </location>
</feature>
<dbReference type="Proteomes" id="UP000799429">
    <property type="component" value="Unassembled WGS sequence"/>
</dbReference>
<proteinExistence type="predicted"/>
<dbReference type="InterPro" id="IPR052895">
    <property type="entry name" value="HetReg/Transcr_Mod"/>
</dbReference>
<dbReference type="Pfam" id="PF06985">
    <property type="entry name" value="HET"/>
    <property type="match status" value="1"/>
</dbReference>
<evidence type="ECO:0000259" key="2">
    <source>
        <dbReference type="Pfam" id="PF06985"/>
    </source>
</evidence>
<evidence type="ECO:0000313" key="3">
    <source>
        <dbReference type="EMBL" id="KAF2843218.1"/>
    </source>
</evidence>
<dbReference type="OrthoDB" id="5386682at2759"/>
<feature type="non-terminal residue" evidence="3">
    <location>
        <position position="206"/>
    </location>
</feature>
<dbReference type="EMBL" id="MU006089">
    <property type="protein sequence ID" value="KAF2843218.1"/>
    <property type="molecule type" value="Genomic_DNA"/>
</dbReference>